<evidence type="ECO:0000256" key="2">
    <source>
        <dbReference type="ARBA" id="ARBA00022630"/>
    </source>
</evidence>
<dbReference type="Gene3D" id="2.40.30.10">
    <property type="entry name" value="Translation factors"/>
    <property type="match status" value="1"/>
</dbReference>
<dbReference type="RefSeq" id="WP_158367969.1">
    <property type="nucleotide sequence ID" value="NZ_JAOQJU010000002.1"/>
</dbReference>
<dbReference type="InterPro" id="IPR036188">
    <property type="entry name" value="FAD/NAD-bd_sf"/>
</dbReference>
<dbReference type="InterPro" id="IPR055178">
    <property type="entry name" value="RsdA/BaiN/AoA(So)-like_dom"/>
</dbReference>
<evidence type="ECO:0000259" key="5">
    <source>
        <dbReference type="Pfam" id="PF22780"/>
    </source>
</evidence>
<gene>
    <name evidence="6" type="ORF">OCV99_02845</name>
</gene>
<dbReference type="NCBIfam" id="TIGR00275">
    <property type="entry name" value="aminoacetone oxidase family FAD-binding enzyme"/>
    <property type="match status" value="1"/>
</dbReference>
<dbReference type="Gene3D" id="3.50.50.60">
    <property type="entry name" value="FAD/NAD(P)-binding domain"/>
    <property type="match status" value="1"/>
</dbReference>
<dbReference type="InterPro" id="IPR023166">
    <property type="entry name" value="BaiN-like_dom_sf"/>
</dbReference>
<organism evidence="6 7">
    <name type="scientific">Dorea acetigenes</name>
    <dbReference type="NCBI Taxonomy" id="2981787"/>
    <lineage>
        <taxon>Bacteria</taxon>
        <taxon>Bacillati</taxon>
        <taxon>Bacillota</taxon>
        <taxon>Clostridia</taxon>
        <taxon>Lachnospirales</taxon>
        <taxon>Lachnospiraceae</taxon>
        <taxon>Dorea</taxon>
    </lineage>
</organism>
<comment type="caution">
    <text evidence="6">The sequence shown here is derived from an EMBL/GenBank/DDBJ whole genome shotgun (WGS) entry which is preliminary data.</text>
</comment>
<feature type="domain" description="RsdA/BaiN/AoA(So)-like insert" evidence="5">
    <location>
        <begin position="191"/>
        <end position="352"/>
    </location>
</feature>
<dbReference type="Pfam" id="PF03486">
    <property type="entry name" value="HI0933_like"/>
    <property type="match status" value="1"/>
</dbReference>
<dbReference type="InterPro" id="IPR057661">
    <property type="entry name" value="RsdA/BaiN/AoA(So)_Rossmann"/>
</dbReference>
<dbReference type="EMBL" id="JAOQJU010000002">
    <property type="protein sequence ID" value="MCU6685502.1"/>
    <property type="molecule type" value="Genomic_DNA"/>
</dbReference>
<evidence type="ECO:0000256" key="3">
    <source>
        <dbReference type="ARBA" id="ARBA00022827"/>
    </source>
</evidence>
<evidence type="ECO:0000313" key="6">
    <source>
        <dbReference type="EMBL" id="MCU6685502.1"/>
    </source>
</evidence>
<keyword evidence="2" id="KW-0285">Flavoprotein</keyword>
<keyword evidence="3" id="KW-0274">FAD</keyword>
<protein>
    <submittedName>
        <fullName evidence="6">Aminoacetone oxidase family FAD-binding enzyme</fullName>
    </submittedName>
</protein>
<dbReference type="Proteomes" id="UP001652431">
    <property type="component" value="Unassembled WGS sequence"/>
</dbReference>
<evidence type="ECO:0000313" key="7">
    <source>
        <dbReference type="Proteomes" id="UP001652431"/>
    </source>
</evidence>
<evidence type="ECO:0000256" key="1">
    <source>
        <dbReference type="ARBA" id="ARBA00001974"/>
    </source>
</evidence>
<evidence type="ECO:0000259" key="4">
    <source>
        <dbReference type="Pfam" id="PF03486"/>
    </source>
</evidence>
<dbReference type="Pfam" id="PF22780">
    <property type="entry name" value="HI0933_like_1st"/>
    <property type="match status" value="1"/>
</dbReference>
<keyword evidence="7" id="KW-1185">Reference proteome</keyword>
<dbReference type="PANTHER" id="PTHR42887:SF2">
    <property type="entry name" value="OS12G0638800 PROTEIN"/>
    <property type="match status" value="1"/>
</dbReference>
<dbReference type="PANTHER" id="PTHR42887">
    <property type="entry name" value="OS12G0638800 PROTEIN"/>
    <property type="match status" value="1"/>
</dbReference>
<proteinExistence type="predicted"/>
<dbReference type="PRINTS" id="PR00368">
    <property type="entry name" value="FADPNR"/>
</dbReference>
<dbReference type="Gene3D" id="1.10.8.260">
    <property type="entry name" value="HI0933 insert domain-like"/>
    <property type="match status" value="1"/>
</dbReference>
<name>A0ABT2RJB7_9FIRM</name>
<sequence>MRIYIIGGGASGIAAAIAAARKGAAVTILEHKDRIGKKILATGNGRCNLTNLHMEASCFRGDDTAIVDKVLRRFDAEDTLKFFRDLGLLTKTRGNYVYPRTDQASTVLEILLMELRRLHVHLETDTHVTSVEKTKKEFRIRASQKEKGEKVYHADKVILASGGKAASAQGSDGSGYGLAKAMGHSLSPVVPALTALRASEKIFSRLAGIRTEATVTLYLDGRETAADTGELQLTNYGISGIPVFQVSRYASKGLYQKKEVTARIDFLPAMCEKEFLLYLSERKRKETDTVMEEFLIGVFHKKLIPVFLEYAGIGCHMKAEVVSEADFQRLVKTCKGFPVHIIAANSFEQAQVCAGGVRTAQVKADTLESIYTPGFYLTGELLDIDGICGGYNLQWAWATGYLAGRDAAAERVHRTDRRTYDSD</sequence>
<dbReference type="PRINTS" id="PR00411">
    <property type="entry name" value="PNDRDTASEI"/>
</dbReference>
<dbReference type="InterPro" id="IPR004792">
    <property type="entry name" value="BaiN-like"/>
</dbReference>
<accession>A0ABT2RJB7</accession>
<dbReference type="SUPFAM" id="SSF51905">
    <property type="entry name" value="FAD/NAD(P)-binding domain"/>
    <property type="match status" value="1"/>
</dbReference>
<comment type="cofactor">
    <cofactor evidence="1">
        <name>FAD</name>
        <dbReference type="ChEBI" id="CHEBI:57692"/>
    </cofactor>
</comment>
<dbReference type="SUPFAM" id="SSF160996">
    <property type="entry name" value="HI0933 insert domain-like"/>
    <property type="match status" value="1"/>
</dbReference>
<reference evidence="6 7" key="1">
    <citation type="journal article" date="2021" name="ISME Commun">
        <title>Automated analysis of genomic sequences facilitates high-throughput and comprehensive description of bacteria.</title>
        <authorList>
            <person name="Hitch T.C.A."/>
        </authorList>
    </citation>
    <scope>NUCLEOTIDE SEQUENCE [LARGE SCALE GENOMIC DNA]</scope>
    <source>
        <strain evidence="6 7">Sanger_03</strain>
    </source>
</reference>
<feature type="domain" description="RsdA/BaiN/AoA(So)-like Rossmann fold-like" evidence="4">
    <location>
        <begin position="2"/>
        <end position="405"/>
    </location>
</feature>